<keyword evidence="7" id="KW-0479">Metal-binding</keyword>
<comment type="catalytic activity">
    <reaction evidence="1 15">
        <text>Endohydrolysis of (1-&gt;4)-alpha-D-glucosidic linkages in polysaccharides containing three or more (1-&gt;4)-alpha-linked D-glucose units.</text>
        <dbReference type="EC" id="3.2.1.1"/>
    </reaction>
</comment>
<keyword evidence="16" id="KW-0732">Signal</keyword>
<dbReference type="GO" id="GO:0004556">
    <property type="term" value="F:alpha-amylase activity"/>
    <property type="evidence" value="ECO:0007669"/>
    <property type="project" value="UniProtKB-UniRule"/>
</dbReference>
<evidence type="ECO:0000256" key="15">
    <source>
        <dbReference type="RuleBase" id="RU361134"/>
    </source>
</evidence>
<feature type="domain" description="Alpha-amylase C-terminal" evidence="17">
    <location>
        <begin position="412"/>
        <end position="500"/>
    </location>
</feature>
<reference evidence="19" key="1">
    <citation type="submission" date="2021-07" db="EMBL/GenBank/DDBJ databases">
        <authorList>
            <person name="Catto M.A."/>
            <person name="Jacobson A."/>
            <person name="Kennedy G."/>
            <person name="Labadie P."/>
            <person name="Hunt B.G."/>
            <person name="Srinivasan R."/>
        </authorList>
    </citation>
    <scope>NUCLEOTIDE SEQUENCE</scope>
    <source>
        <strain evidence="19">PL_HMW_Pooled</strain>
        <tissue evidence="19">Head</tissue>
    </source>
</reference>
<evidence type="ECO:0000256" key="5">
    <source>
        <dbReference type="ARBA" id="ARBA00011245"/>
    </source>
</evidence>
<evidence type="ECO:0000256" key="3">
    <source>
        <dbReference type="ARBA" id="ARBA00001923"/>
    </source>
</evidence>
<accession>A0AAE1LF99</accession>
<dbReference type="Pfam" id="PF02806">
    <property type="entry name" value="Alpha-amylase_C"/>
    <property type="match status" value="1"/>
</dbReference>
<organism evidence="19 20">
    <name type="scientific">Frankliniella fusca</name>
    <dbReference type="NCBI Taxonomy" id="407009"/>
    <lineage>
        <taxon>Eukaryota</taxon>
        <taxon>Metazoa</taxon>
        <taxon>Ecdysozoa</taxon>
        <taxon>Arthropoda</taxon>
        <taxon>Hexapoda</taxon>
        <taxon>Insecta</taxon>
        <taxon>Pterygota</taxon>
        <taxon>Neoptera</taxon>
        <taxon>Paraneoptera</taxon>
        <taxon>Thysanoptera</taxon>
        <taxon>Terebrantia</taxon>
        <taxon>Thripoidea</taxon>
        <taxon>Thripidae</taxon>
        <taxon>Frankliniella</taxon>
    </lineage>
</organism>
<comment type="cofactor">
    <cofactor evidence="2">
        <name>Ca(2+)</name>
        <dbReference type="ChEBI" id="CHEBI:29108"/>
    </cofactor>
</comment>
<evidence type="ECO:0000259" key="18">
    <source>
        <dbReference type="SMART" id="SM00642"/>
    </source>
</evidence>
<comment type="subunit">
    <text evidence="5">Monomer.</text>
</comment>
<keyword evidence="11" id="KW-0868">Chloride</keyword>
<sequence>MAPPVFALLFAVLIAAPLGSRGQREPQMVPGRNTIVHLFEWKWNDIASECENFLAPMGYGAVQVSPVQENVIVRQNNERPWWERYQPISYRMETRSGSEEEFRRMVKRCNRVGVRIYVDVILNHMTGEHDVAIGTGGSNAQTSSKYYPAVPFNSNNFHGTCSINNYQNADEVRNCELVGLKDLDQSQEEVREKQVSFLNHLISMGVAGFRVDAAKHMWPADLRVILQRVNNLDTSFGFAPNSRPFVYQEVIDMGGEAVSYKEYLDIGRVLDFRYSAEIGRLFKGENQLHWLVNWGPAWNMANGDESVVFVDNHDNQRGSGAGGNILTYKNSKQYKMAVGFMLAHPHAVKRVMSSFSFDYSDQGPPSTSNEELRSPTINPDDSCGSGWICEHRWRQIYNMVRFANVVAMTPLTNWWDNQSNQIAFCRGNKGFVAFNNDGHDLNEWLQTCLPAGVYCDVISGNIKDGRCLGKSVQVYDDGRANIVINKSEEDGLLAIHVERVLHVFKIYKMI</sequence>
<dbReference type="Gene3D" id="2.60.40.1180">
    <property type="entry name" value="Golgi alpha-mannosidase II"/>
    <property type="match status" value="1"/>
</dbReference>
<evidence type="ECO:0000259" key="17">
    <source>
        <dbReference type="SMART" id="SM00632"/>
    </source>
</evidence>
<evidence type="ECO:0000256" key="12">
    <source>
        <dbReference type="ARBA" id="ARBA00023277"/>
    </source>
</evidence>
<dbReference type="CDD" id="cd11317">
    <property type="entry name" value="AmyAc_bac_euk_AmyA"/>
    <property type="match status" value="1"/>
</dbReference>
<dbReference type="EMBL" id="JAHWGI010000478">
    <property type="protein sequence ID" value="KAK3915997.1"/>
    <property type="molecule type" value="Genomic_DNA"/>
</dbReference>
<feature type="chain" id="PRO_5042289730" description="Alpha-amylase" evidence="16">
    <location>
        <begin position="23"/>
        <end position="510"/>
    </location>
</feature>
<dbReference type="InterPro" id="IPR006047">
    <property type="entry name" value="GH13_cat_dom"/>
</dbReference>
<dbReference type="GO" id="GO:0005975">
    <property type="term" value="P:carbohydrate metabolic process"/>
    <property type="evidence" value="ECO:0007669"/>
    <property type="project" value="InterPro"/>
</dbReference>
<keyword evidence="13 15" id="KW-0326">Glycosidase</keyword>
<comment type="caution">
    <text evidence="19">The sequence shown here is derived from an EMBL/GenBank/DDBJ whole genome shotgun (WGS) entry which is preliminary data.</text>
</comment>
<evidence type="ECO:0000313" key="20">
    <source>
        <dbReference type="Proteomes" id="UP001219518"/>
    </source>
</evidence>
<evidence type="ECO:0000256" key="11">
    <source>
        <dbReference type="ARBA" id="ARBA00023214"/>
    </source>
</evidence>
<dbReference type="InterPro" id="IPR013780">
    <property type="entry name" value="Glyco_hydro_b"/>
</dbReference>
<comment type="similarity">
    <text evidence="4 14">Belongs to the glycosyl hydrolase 13 family.</text>
</comment>
<dbReference type="EC" id="3.2.1.1" evidence="6 15"/>
<evidence type="ECO:0000256" key="6">
    <source>
        <dbReference type="ARBA" id="ARBA00012595"/>
    </source>
</evidence>
<keyword evidence="10" id="KW-1015">Disulfide bond</keyword>
<dbReference type="PANTHER" id="PTHR43447">
    <property type="entry name" value="ALPHA-AMYLASE"/>
    <property type="match status" value="1"/>
</dbReference>
<gene>
    <name evidence="19" type="ORF">KUF71_006065</name>
</gene>
<keyword evidence="8 15" id="KW-0378">Hydrolase</keyword>
<dbReference type="Pfam" id="PF00128">
    <property type="entry name" value="Alpha-amylase"/>
    <property type="match status" value="1"/>
</dbReference>
<evidence type="ECO:0000256" key="4">
    <source>
        <dbReference type="ARBA" id="ARBA00008061"/>
    </source>
</evidence>
<dbReference type="SUPFAM" id="SSF51011">
    <property type="entry name" value="Glycosyl hydrolase domain"/>
    <property type="match status" value="1"/>
</dbReference>
<dbReference type="InterPro" id="IPR006048">
    <property type="entry name" value="A-amylase/branching_C"/>
</dbReference>
<keyword evidence="9" id="KW-0106">Calcium</keyword>
<evidence type="ECO:0000256" key="1">
    <source>
        <dbReference type="ARBA" id="ARBA00000548"/>
    </source>
</evidence>
<proteinExistence type="inferred from homology"/>
<name>A0AAE1LF99_9NEOP</name>
<protein>
    <recommendedName>
        <fullName evidence="6 15">Alpha-amylase</fullName>
        <ecNumber evidence="6 15">3.2.1.1</ecNumber>
    </recommendedName>
</protein>
<comment type="cofactor">
    <cofactor evidence="3">
        <name>chloride</name>
        <dbReference type="ChEBI" id="CHEBI:17996"/>
    </cofactor>
</comment>
<keyword evidence="20" id="KW-1185">Reference proteome</keyword>
<evidence type="ECO:0000256" key="9">
    <source>
        <dbReference type="ARBA" id="ARBA00022837"/>
    </source>
</evidence>
<dbReference type="Gene3D" id="3.20.20.80">
    <property type="entry name" value="Glycosidases"/>
    <property type="match status" value="1"/>
</dbReference>
<feature type="signal peptide" evidence="16">
    <location>
        <begin position="1"/>
        <end position="22"/>
    </location>
</feature>
<dbReference type="InterPro" id="IPR006046">
    <property type="entry name" value="Alpha_amylase"/>
</dbReference>
<evidence type="ECO:0000256" key="14">
    <source>
        <dbReference type="RuleBase" id="RU003615"/>
    </source>
</evidence>
<evidence type="ECO:0000256" key="7">
    <source>
        <dbReference type="ARBA" id="ARBA00022723"/>
    </source>
</evidence>
<evidence type="ECO:0000256" key="16">
    <source>
        <dbReference type="SAM" id="SignalP"/>
    </source>
</evidence>
<evidence type="ECO:0000256" key="10">
    <source>
        <dbReference type="ARBA" id="ARBA00023157"/>
    </source>
</evidence>
<dbReference type="SMART" id="SM00642">
    <property type="entry name" value="Aamy"/>
    <property type="match status" value="1"/>
</dbReference>
<dbReference type="InterPro" id="IPR017853">
    <property type="entry name" value="GH"/>
</dbReference>
<reference evidence="19" key="2">
    <citation type="journal article" date="2023" name="BMC Genomics">
        <title>Pest status, molecular evolution, and epigenetic factors derived from the genome assembly of Frankliniella fusca, a thysanopteran phytovirus vector.</title>
        <authorList>
            <person name="Catto M.A."/>
            <person name="Labadie P.E."/>
            <person name="Jacobson A.L."/>
            <person name="Kennedy G.G."/>
            <person name="Srinivasan R."/>
            <person name="Hunt B.G."/>
        </authorList>
    </citation>
    <scope>NUCLEOTIDE SEQUENCE</scope>
    <source>
        <strain evidence="19">PL_HMW_Pooled</strain>
    </source>
</reference>
<dbReference type="AlphaFoldDB" id="A0AAE1LF99"/>
<dbReference type="PRINTS" id="PR00110">
    <property type="entry name" value="ALPHAAMYLASE"/>
</dbReference>
<dbReference type="SMART" id="SM00632">
    <property type="entry name" value="Aamy_C"/>
    <property type="match status" value="1"/>
</dbReference>
<dbReference type="GO" id="GO:0046872">
    <property type="term" value="F:metal ion binding"/>
    <property type="evidence" value="ECO:0007669"/>
    <property type="project" value="UniProtKB-KW"/>
</dbReference>
<dbReference type="InterPro" id="IPR031319">
    <property type="entry name" value="A-amylase_C"/>
</dbReference>
<keyword evidence="12 15" id="KW-0119">Carbohydrate metabolism</keyword>
<evidence type="ECO:0000256" key="13">
    <source>
        <dbReference type="ARBA" id="ARBA00023295"/>
    </source>
</evidence>
<evidence type="ECO:0000313" key="19">
    <source>
        <dbReference type="EMBL" id="KAK3915997.1"/>
    </source>
</evidence>
<dbReference type="Proteomes" id="UP001219518">
    <property type="component" value="Unassembled WGS sequence"/>
</dbReference>
<dbReference type="SUPFAM" id="SSF51445">
    <property type="entry name" value="(Trans)glycosidases"/>
    <property type="match status" value="1"/>
</dbReference>
<evidence type="ECO:0000256" key="8">
    <source>
        <dbReference type="ARBA" id="ARBA00022801"/>
    </source>
</evidence>
<feature type="domain" description="Glycosyl hydrolase family 13 catalytic" evidence="18">
    <location>
        <begin position="33"/>
        <end position="403"/>
    </location>
</feature>
<evidence type="ECO:0000256" key="2">
    <source>
        <dbReference type="ARBA" id="ARBA00001913"/>
    </source>
</evidence>